<dbReference type="Proteomes" id="UP000478052">
    <property type="component" value="Unassembled WGS sequence"/>
</dbReference>
<name>A0A6G0VQW4_APHCR</name>
<sequence>MAKQRLPGQLVIYKANIMILNEPNYRGGFRCKSEYPWCIIEFSKKPRKTKKKMTEKREFLRKFSTKSETEFFLWFVDNKFLDDQKIVAAKVVLKTRQSLHVSDSQYHFTIKQ</sequence>
<comment type="caution">
    <text evidence="1">The sequence shown here is derived from an EMBL/GenBank/DDBJ whole genome shotgun (WGS) entry which is preliminary data.</text>
</comment>
<accession>A0A6G0VQW4</accession>
<gene>
    <name evidence="1" type="ORF">FWK35_00030624</name>
</gene>
<keyword evidence="2" id="KW-1185">Reference proteome</keyword>
<proteinExistence type="predicted"/>
<evidence type="ECO:0000313" key="1">
    <source>
        <dbReference type="EMBL" id="KAF0702902.1"/>
    </source>
</evidence>
<evidence type="ECO:0000313" key="2">
    <source>
        <dbReference type="Proteomes" id="UP000478052"/>
    </source>
</evidence>
<organism evidence="1 2">
    <name type="scientific">Aphis craccivora</name>
    <name type="common">Cowpea aphid</name>
    <dbReference type="NCBI Taxonomy" id="307492"/>
    <lineage>
        <taxon>Eukaryota</taxon>
        <taxon>Metazoa</taxon>
        <taxon>Ecdysozoa</taxon>
        <taxon>Arthropoda</taxon>
        <taxon>Hexapoda</taxon>
        <taxon>Insecta</taxon>
        <taxon>Pterygota</taxon>
        <taxon>Neoptera</taxon>
        <taxon>Paraneoptera</taxon>
        <taxon>Hemiptera</taxon>
        <taxon>Sternorrhyncha</taxon>
        <taxon>Aphidomorpha</taxon>
        <taxon>Aphidoidea</taxon>
        <taxon>Aphididae</taxon>
        <taxon>Aphidini</taxon>
        <taxon>Aphis</taxon>
        <taxon>Aphis</taxon>
    </lineage>
</organism>
<dbReference type="AlphaFoldDB" id="A0A6G0VQW4"/>
<dbReference type="EMBL" id="VUJU01014125">
    <property type="protein sequence ID" value="KAF0702902.1"/>
    <property type="molecule type" value="Genomic_DNA"/>
</dbReference>
<reference evidence="1 2" key="1">
    <citation type="submission" date="2019-08" db="EMBL/GenBank/DDBJ databases">
        <title>Whole genome of Aphis craccivora.</title>
        <authorList>
            <person name="Voronova N.V."/>
            <person name="Shulinski R.S."/>
            <person name="Bandarenka Y.V."/>
            <person name="Zhorov D.G."/>
            <person name="Warner D."/>
        </authorList>
    </citation>
    <scope>NUCLEOTIDE SEQUENCE [LARGE SCALE GENOMIC DNA]</scope>
    <source>
        <strain evidence="1">180601</strain>
        <tissue evidence="1">Whole Body</tissue>
    </source>
</reference>
<protein>
    <submittedName>
        <fullName evidence="1">Uncharacterized protein</fullName>
    </submittedName>
</protein>